<dbReference type="EMBL" id="JACHMX010000001">
    <property type="protein sequence ID" value="MBB5856395.1"/>
    <property type="molecule type" value="Genomic_DNA"/>
</dbReference>
<dbReference type="InterPro" id="IPR001387">
    <property type="entry name" value="Cro/C1-type_HTH"/>
</dbReference>
<protein>
    <submittedName>
        <fullName evidence="2">Transcriptional regulator with XRE-family HTH domain</fullName>
    </submittedName>
</protein>
<evidence type="ECO:0000313" key="2">
    <source>
        <dbReference type="EMBL" id="MBB5856395.1"/>
    </source>
</evidence>
<dbReference type="Pfam" id="PF01381">
    <property type="entry name" value="HTH_3"/>
    <property type="match status" value="1"/>
</dbReference>
<name>A0A841BC36_9PSEU</name>
<proteinExistence type="predicted"/>
<dbReference type="Gene3D" id="1.10.260.40">
    <property type="entry name" value="lambda repressor-like DNA-binding domains"/>
    <property type="match status" value="1"/>
</dbReference>
<organism evidence="2 3">
    <name type="scientific">Amycolatopsis umgeniensis</name>
    <dbReference type="NCBI Taxonomy" id="336628"/>
    <lineage>
        <taxon>Bacteria</taxon>
        <taxon>Bacillati</taxon>
        <taxon>Actinomycetota</taxon>
        <taxon>Actinomycetes</taxon>
        <taxon>Pseudonocardiales</taxon>
        <taxon>Pseudonocardiaceae</taxon>
        <taxon>Amycolatopsis</taxon>
    </lineage>
</organism>
<dbReference type="CDD" id="cd00093">
    <property type="entry name" value="HTH_XRE"/>
    <property type="match status" value="1"/>
</dbReference>
<dbReference type="PROSITE" id="PS50943">
    <property type="entry name" value="HTH_CROC1"/>
    <property type="match status" value="1"/>
</dbReference>
<dbReference type="AlphaFoldDB" id="A0A841BC36"/>
<dbReference type="GO" id="GO:0003677">
    <property type="term" value="F:DNA binding"/>
    <property type="evidence" value="ECO:0007669"/>
    <property type="project" value="InterPro"/>
</dbReference>
<reference evidence="2 3" key="1">
    <citation type="submission" date="2020-08" db="EMBL/GenBank/DDBJ databases">
        <title>Sequencing the genomes of 1000 actinobacteria strains.</title>
        <authorList>
            <person name="Klenk H.-P."/>
        </authorList>
    </citation>
    <scope>NUCLEOTIDE SEQUENCE [LARGE SCALE GENOMIC DNA]</scope>
    <source>
        <strain evidence="2 3">DSM 45272</strain>
    </source>
</reference>
<dbReference type="RefSeq" id="WP_184901773.1">
    <property type="nucleotide sequence ID" value="NZ_JACHMX010000001.1"/>
</dbReference>
<comment type="caution">
    <text evidence="2">The sequence shown here is derived from an EMBL/GenBank/DDBJ whole genome shotgun (WGS) entry which is preliminary data.</text>
</comment>
<gene>
    <name evidence="2" type="ORF">HDA45_006482</name>
</gene>
<keyword evidence="3" id="KW-1185">Reference proteome</keyword>
<feature type="domain" description="HTH cro/C1-type" evidence="1">
    <location>
        <begin position="56"/>
        <end position="90"/>
    </location>
</feature>
<accession>A0A841BC36</accession>
<dbReference type="Proteomes" id="UP000580861">
    <property type="component" value="Unassembled WGS sequence"/>
</dbReference>
<evidence type="ECO:0000259" key="1">
    <source>
        <dbReference type="PROSITE" id="PS50943"/>
    </source>
</evidence>
<sequence length="151" mass="16756">MSEPGHDMHSASGNEAAGEPFAVLLRRLIGLRKLPDGRPYTVADVDKDLNRDQKRISKSHLYGLVNGTSEPSLEVTQTLADYFGVELEYFGKGTRARALQNQYALLEKLSHEGVQEVAFRASELSGDQLRSVLDFIEFQTSRKDDPDNTSG</sequence>
<dbReference type="InterPro" id="IPR010982">
    <property type="entry name" value="Lambda_DNA-bd_dom_sf"/>
</dbReference>
<dbReference type="SUPFAM" id="SSF47413">
    <property type="entry name" value="lambda repressor-like DNA-binding domains"/>
    <property type="match status" value="1"/>
</dbReference>
<evidence type="ECO:0000313" key="3">
    <source>
        <dbReference type="Proteomes" id="UP000580861"/>
    </source>
</evidence>